<dbReference type="RefSeq" id="WP_204015123.1">
    <property type="nucleotide sequence ID" value="NZ_BOPG01000149.1"/>
</dbReference>
<dbReference type="InterPro" id="IPR050855">
    <property type="entry name" value="NDM-1-like"/>
</dbReference>
<accession>A0A8J3ZLJ7</accession>
<dbReference type="Proteomes" id="UP000612585">
    <property type="component" value="Unassembled WGS sequence"/>
</dbReference>
<dbReference type="PANTHER" id="PTHR42951:SF4">
    <property type="entry name" value="ACYL-COENZYME A THIOESTERASE MBLAC2"/>
    <property type="match status" value="1"/>
</dbReference>
<reference evidence="2" key="1">
    <citation type="submission" date="2021-01" db="EMBL/GenBank/DDBJ databases">
        <title>Whole genome shotgun sequence of Virgisporangium aurantiacum NBRC 16421.</title>
        <authorList>
            <person name="Komaki H."/>
            <person name="Tamura T."/>
        </authorList>
    </citation>
    <scope>NUCLEOTIDE SEQUENCE</scope>
    <source>
        <strain evidence="2">NBRC 16421</strain>
    </source>
</reference>
<evidence type="ECO:0000259" key="1">
    <source>
        <dbReference type="SMART" id="SM00849"/>
    </source>
</evidence>
<sequence length="204" mass="22244">MAVVLTHSHFDHSFGTEVFAPCAVWAHRRCHADLVANGKQEREKWARRYRERGDVEVGDRIAAVRLVLPDHLVDDRAELDLGGRRVELRHFGPAHSDHDLVVHVPDAGAVFAGDLVEHGAPPQFGDASPQGWPAALDGILALDTPIVLPGHGDPVDRDFVRDQRAELALVAELCREVAAGTLNTEQAVARSPYPGEFTLAALAR</sequence>
<dbReference type="Gene3D" id="3.60.15.10">
    <property type="entry name" value="Ribonuclease Z/Hydroxyacylglutathione hydrolase-like"/>
    <property type="match status" value="1"/>
</dbReference>
<dbReference type="SMART" id="SM00849">
    <property type="entry name" value="Lactamase_B"/>
    <property type="match status" value="1"/>
</dbReference>
<organism evidence="2 3">
    <name type="scientific">Virgisporangium aurantiacum</name>
    <dbReference type="NCBI Taxonomy" id="175570"/>
    <lineage>
        <taxon>Bacteria</taxon>
        <taxon>Bacillati</taxon>
        <taxon>Actinomycetota</taxon>
        <taxon>Actinomycetes</taxon>
        <taxon>Micromonosporales</taxon>
        <taxon>Micromonosporaceae</taxon>
        <taxon>Virgisporangium</taxon>
    </lineage>
</organism>
<dbReference type="InterPro" id="IPR036866">
    <property type="entry name" value="RibonucZ/Hydroxyglut_hydro"/>
</dbReference>
<dbReference type="CDD" id="cd16282">
    <property type="entry name" value="metallo-hydrolase-like_MBL-fold"/>
    <property type="match status" value="1"/>
</dbReference>
<dbReference type="InterPro" id="IPR001279">
    <property type="entry name" value="Metallo-B-lactamas"/>
</dbReference>
<protein>
    <submittedName>
        <fullName evidence="2">MBL fold metallo-hydrolase</fullName>
    </submittedName>
</protein>
<evidence type="ECO:0000313" key="3">
    <source>
        <dbReference type="Proteomes" id="UP000612585"/>
    </source>
</evidence>
<feature type="domain" description="Metallo-beta-lactamase" evidence="1">
    <location>
        <begin position="2"/>
        <end position="151"/>
    </location>
</feature>
<evidence type="ECO:0000313" key="2">
    <source>
        <dbReference type="EMBL" id="GIJ65013.1"/>
    </source>
</evidence>
<dbReference type="PANTHER" id="PTHR42951">
    <property type="entry name" value="METALLO-BETA-LACTAMASE DOMAIN-CONTAINING"/>
    <property type="match status" value="1"/>
</dbReference>
<gene>
    <name evidence="2" type="ORF">Vau01_125290</name>
</gene>
<dbReference type="Pfam" id="PF00753">
    <property type="entry name" value="Lactamase_B"/>
    <property type="match status" value="1"/>
</dbReference>
<dbReference type="EMBL" id="BOPG01000149">
    <property type="protein sequence ID" value="GIJ65013.1"/>
    <property type="molecule type" value="Genomic_DNA"/>
</dbReference>
<dbReference type="AlphaFoldDB" id="A0A8J3ZLJ7"/>
<name>A0A8J3ZLJ7_9ACTN</name>
<dbReference type="SUPFAM" id="SSF56281">
    <property type="entry name" value="Metallo-hydrolase/oxidoreductase"/>
    <property type="match status" value="1"/>
</dbReference>
<keyword evidence="3" id="KW-1185">Reference proteome</keyword>
<comment type="caution">
    <text evidence="2">The sequence shown here is derived from an EMBL/GenBank/DDBJ whole genome shotgun (WGS) entry which is preliminary data.</text>
</comment>
<proteinExistence type="predicted"/>